<evidence type="ECO:0000256" key="1">
    <source>
        <dbReference type="SAM" id="MobiDB-lite"/>
    </source>
</evidence>
<dbReference type="InterPro" id="IPR036236">
    <property type="entry name" value="Znf_C2H2_sf"/>
</dbReference>
<name>A0ABQ9JUQ5_9CUCU</name>
<dbReference type="Gene3D" id="3.30.160.60">
    <property type="entry name" value="Classic Zinc Finger"/>
    <property type="match status" value="1"/>
</dbReference>
<reference evidence="3" key="1">
    <citation type="journal article" date="2023" name="Insect Mol. Biol.">
        <title>Genome sequencing provides insights into the evolution of gene families encoding plant cell wall-degrading enzymes in longhorned beetles.</title>
        <authorList>
            <person name="Shin N.R."/>
            <person name="Okamura Y."/>
            <person name="Kirsch R."/>
            <person name="Pauchet Y."/>
        </authorList>
    </citation>
    <scope>NUCLEOTIDE SEQUENCE</scope>
    <source>
        <strain evidence="3">MMC_N1</strain>
    </source>
</reference>
<gene>
    <name evidence="3" type="ORF">NQ317_005479</name>
</gene>
<evidence type="ECO:0000259" key="2">
    <source>
        <dbReference type="PROSITE" id="PS00028"/>
    </source>
</evidence>
<dbReference type="EMBL" id="JAPWTJ010000203">
    <property type="protein sequence ID" value="KAJ8981083.1"/>
    <property type="molecule type" value="Genomic_DNA"/>
</dbReference>
<proteinExistence type="predicted"/>
<comment type="caution">
    <text evidence="3">The sequence shown here is derived from an EMBL/GenBank/DDBJ whole genome shotgun (WGS) entry which is preliminary data.</text>
</comment>
<dbReference type="InterPro" id="IPR013087">
    <property type="entry name" value="Znf_C2H2_type"/>
</dbReference>
<evidence type="ECO:0000313" key="3">
    <source>
        <dbReference type="EMBL" id="KAJ8981083.1"/>
    </source>
</evidence>
<dbReference type="SMART" id="SM00355">
    <property type="entry name" value="ZnF_C2H2"/>
    <property type="match status" value="1"/>
</dbReference>
<feature type="domain" description="C2H2-type" evidence="2">
    <location>
        <begin position="114"/>
        <end position="135"/>
    </location>
</feature>
<feature type="region of interest" description="Disordered" evidence="1">
    <location>
        <begin position="59"/>
        <end position="80"/>
    </location>
</feature>
<evidence type="ECO:0000313" key="4">
    <source>
        <dbReference type="Proteomes" id="UP001162164"/>
    </source>
</evidence>
<dbReference type="PROSITE" id="PS00028">
    <property type="entry name" value="ZINC_FINGER_C2H2_1"/>
    <property type="match status" value="1"/>
</dbReference>
<dbReference type="Proteomes" id="UP001162164">
    <property type="component" value="Unassembled WGS sequence"/>
</dbReference>
<keyword evidence="4" id="KW-1185">Reference proteome</keyword>
<protein>
    <recommendedName>
        <fullName evidence="2">C2H2-type domain-containing protein</fullName>
    </recommendedName>
</protein>
<dbReference type="SUPFAM" id="SSF57667">
    <property type="entry name" value="beta-beta-alpha zinc fingers"/>
    <property type="match status" value="1"/>
</dbReference>
<sequence length="140" mass="16026">MFPHEEKIYSYMEDNGMKLGDKLDLNLLTNEESNNSDDEINLGKNKSVFEGDKEVIVIPSSESSVDDRSSSESSGHNYKLPFSCEERGRKAASARQRHLNVHIRTQVKYKPFVCQLCNKIFPTRPAWDLHMEEVHGIPLT</sequence>
<organism evidence="3 4">
    <name type="scientific">Molorchus minor</name>
    <dbReference type="NCBI Taxonomy" id="1323400"/>
    <lineage>
        <taxon>Eukaryota</taxon>
        <taxon>Metazoa</taxon>
        <taxon>Ecdysozoa</taxon>
        <taxon>Arthropoda</taxon>
        <taxon>Hexapoda</taxon>
        <taxon>Insecta</taxon>
        <taxon>Pterygota</taxon>
        <taxon>Neoptera</taxon>
        <taxon>Endopterygota</taxon>
        <taxon>Coleoptera</taxon>
        <taxon>Polyphaga</taxon>
        <taxon>Cucujiformia</taxon>
        <taxon>Chrysomeloidea</taxon>
        <taxon>Cerambycidae</taxon>
        <taxon>Lamiinae</taxon>
        <taxon>Monochamini</taxon>
        <taxon>Molorchus</taxon>
    </lineage>
</organism>
<accession>A0ABQ9JUQ5</accession>